<proteinExistence type="predicted"/>
<dbReference type="HOGENOM" id="CLU_3004810_0_0_0"/>
<evidence type="ECO:0000313" key="1">
    <source>
        <dbReference type="EMBL" id="GAK61687.1"/>
    </source>
</evidence>
<accession>A0A081CAT2</accession>
<organism evidence="1">
    <name type="scientific">Vecturithrix granuli</name>
    <dbReference type="NCBI Taxonomy" id="1499967"/>
    <lineage>
        <taxon>Bacteria</taxon>
        <taxon>Candidatus Moduliflexota</taxon>
        <taxon>Candidatus Vecturitrichia</taxon>
        <taxon>Candidatus Vecturitrichales</taxon>
        <taxon>Candidatus Vecturitrichaceae</taxon>
        <taxon>Candidatus Vecturithrix</taxon>
    </lineage>
</organism>
<evidence type="ECO:0000313" key="2">
    <source>
        <dbReference type="Proteomes" id="UP000030661"/>
    </source>
</evidence>
<gene>
    <name evidence="1" type="ORF">U27_01588</name>
</gene>
<sequence>MCYKLQDSLPLSGMQYILGRMANTGVNRTQKGGGENGLLFFGVRWPPPFCAGYAGR</sequence>
<reference evidence="1" key="1">
    <citation type="journal article" date="2015" name="PeerJ">
        <title>First genomic representation of candidate bacterial phylum KSB3 points to enhanced environmental sensing as a trigger of wastewater bulking.</title>
        <authorList>
            <person name="Sekiguchi Y."/>
            <person name="Ohashi A."/>
            <person name="Parks D.H."/>
            <person name="Yamauchi T."/>
            <person name="Tyson G.W."/>
            <person name="Hugenholtz P."/>
        </authorList>
    </citation>
    <scope>NUCLEOTIDE SEQUENCE [LARGE SCALE GENOMIC DNA]</scope>
</reference>
<dbReference type="AlphaFoldDB" id="A0A081CAT2"/>
<name>A0A081CAT2_VECG1</name>
<dbReference type="STRING" id="1499967.U27_01588"/>
<dbReference type="EMBL" id="DF820481">
    <property type="protein sequence ID" value="GAK61687.1"/>
    <property type="molecule type" value="Genomic_DNA"/>
</dbReference>
<protein>
    <submittedName>
        <fullName evidence="1">Uncharacterized protein</fullName>
    </submittedName>
</protein>
<dbReference type="Proteomes" id="UP000030661">
    <property type="component" value="Unassembled WGS sequence"/>
</dbReference>
<keyword evidence="2" id="KW-1185">Reference proteome</keyword>